<accession>A0A397WMI7</accession>
<proteinExistence type="predicted"/>
<sequence>MLDREDIEKIIEKVNQVKKMFSEESLSIETVDLDSIEGFEDEVTYIDSSYVSGIVGPLSYIYARAIAVSSTNEIKKKDFLLVPDILIEVFEENKKKSMEISSIANLVSKNLEYELLDEVKNGYIVIDGSILSDYILFGKFDSSPVEEINRRIQEFKENFLKSTNRKMLSIAKRILHSKFLGDNRPDFIVLLNKFPYERFCTRIFTKDLEDFRVKALYIRSQTFDHIYRVEAWDKLSDEEILGITKNIFNKVSYPVGLKLAHNLSKIREKEKNIIEDIIKNTLGIEKGIGWETK</sequence>
<comment type="caution">
    <text evidence="2">The sequence shown here is derived from an EMBL/GenBank/DDBJ whole genome shotgun (WGS) entry which is preliminary data.</text>
</comment>
<dbReference type="AlphaFoldDB" id="A0A397WMI7"/>
<dbReference type="Pfam" id="PF09376">
    <property type="entry name" value="NurA"/>
    <property type="match status" value="1"/>
</dbReference>
<evidence type="ECO:0000313" key="3">
    <source>
        <dbReference type="Proteomes" id="UP000266622"/>
    </source>
</evidence>
<name>A0A397WMI7_9ARCH</name>
<protein>
    <recommendedName>
        <fullName evidence="1">NurA domain-containing protein</fullName>
    </recommendedName>
</protein>
<gene>
    <name evidence="2" type="ORF">BXU00_03265</name>
</gene>
<dbReference type="SMART" id="SM00933">
    <property type="entry name" value="NurA"/>
    <property type="match status" value="1"/>
</dbReference>
<evidence type="ECO:0000313" key="2">
    <source>
        <dbReference type="EMBL" id="RIB35121.1"/>
    </source>
</evidence>
<dbReference type="Proteomes" id="UP000266622">
    <property type="component" value="Unassembled WGS sequence"/>
</dbReference>
<evidence type="ECO:0000259" key="1">
    <source>
        <dbReference type="SMART" id="SM00933"/>
    </source>
</evidence>
<dbReference type="InterPro" id="IPR018977">
    <property type="entry name" value="NurA_domain"/>
</dbReference>
<reference evidence="2 3" key="1">
    <citation type="journal article" date="2018" name="Syst. Appl. Microbiol.">
        <title>A new symbiotic nanoarchaeote (Candidatus Nanoclepta minutus) and its host (Zestosphaera tikiterensis gen. nov., sp. nov.) from a New Zealand hot spring.</title>
        <authorList>
            <person name="St John E."/>
            <person name="Liu Y."/>
            <person name="Podar M."/>
            <person name="Stott M.B."/>
            <person name="Meneghin J."/>
            <person name="Chen Z."/>
            <person name="Lagutin K."/>
            <person name="Mitchell K."/>
            <person name="Reysenbach A.L."/>
        </authorList>
    </citation>
    <scope>NUCLEOTIDE SEQUENCE [LARGE SCALE GENOMIC DNA]</scope>
    <source>
        <strain evidence="2">NZ3</strain>
    </source>
</reference>
<organism evidence="2 3">
    <name type="scientific">Candidatus Nanoclepta minutus</name>
    <dbReference type="NCBI Taxonomy" id="1940235"/>
    <lineage>
        <taxon>Archaea</taxon>
        <taxon>Nanobdellota</taxon>
        <taxon>Candidatus Nanoclepta</taxon>
    </lineage>
</organism>
<feature type="domain" description="NurA" evidence="1">
    <location>
        <begin position="41"/>
        <end position="266"/>
    </location>
</feature>
<dbReference type="EMBL" id="MWMI01000006">
    <property type="protein sequence ID" value="RIB35121.1"/>
    <property type="molecule type" value="Genomic_DNA"/>
</dbReference>